<sequence>MVQPGTDASETNSSIQEQILPLTAPQVYGFLGHAYVLGILQNYEECKPWIYNNYIQLYISQHYIDIKEYRLDFNPDLLIIFGNVPWLEYNRTDKGTLARLGVDIHAFLKDHIDRGFYFFSYVNDFYIPNSISYQEYHFTHDILVYGYNLDKRTYNIAIFDDNRLFSMREISYEVFEQAYFSDTRQDYISLMRKVSPDEYDSFKYDMKLGKYDLDLELMVDMMADYLHGVNTGDRLKLYLNPEPGFYGMNVYKALKDYFSLLLQDQINLDVRQMHILWEHKKMMIARIRYLQELGYLGEEVTSLEAFIKIEKEVFTLRNMLLKFFVSRNTTIIENIIKALDGIHDAEKEAIQDLINQICRDNHLNHAASF</sequence>
<dbReference type="RefSeq" id="WP_157337395.1">
    <property type="nucleotide sequence ID" value="NZ_RHLK01000010.1"/>
</dbReference>
<evidence type="ECO:0000313" key="1">
    <source>
        <dbReference type="EMBL" id="MVP01217.1"/>
    </source>
</evidence>
<organism evidence="1 2">
    <name type="scientific">Paenibacillus lutrae</name>
    <dbReference type="NCBI Taxonomy" id="2078573"/>
    <lineage>
        <taxon>Bacteria</taxon>
        <taxon>Bacillati</taxon>
        <taxon>Bacillota</taxon>
        <taxon>Bacilli</taxon>
        <taxon>Bacillales</taxon>
        <taxon>Paenibacillaceae</taxon>
        <taxon>Paenibacillus</taxon>
    </lineage>
</organism>
<protein>
    <recommendedName>
        <fullName evidence="3">Butirosin biosynthesis protein H N-terminal domain-containing protein</fullName>
    </recommendedName>
</protein>
<reference evidence="1 2" key="1">
    <citation type="journal article" date="2019" name="Microorganisms">
        <title>Paenibacillus lutrae sp. nov., A Chitinolytic Species Isolated from A River Otter in Castril Natural Park, Granada, Spain.</title>
        <authorList>
            <person name="Rodriguez M."/>
            <person name="Reina J.C."/>
            <person name="Bejar V."/>
            <person name="Llamas I."/>
        </authorList>
    </citation>
    <scope>NUCLEOTIDE SEQUENCE [LARGE SCALE GENOMIC DNA]</scope>
    <source>
        <strain evidence="1 2">N10</strain>
    </source>
</reference>
<gene>
    <name evidence="1" type="ORF">EDM21_17100</name>
</gene>
<comment type="caution">
    <text evidence="1">The sequence shown here is derived from an EMBL/GenBank/DDBJ whole genome shotgun (WGS) entry which is preliminary data.</text>
</comment>
<dbReference type="AlphaFoldDB" id="A0A7X3FKV7"/>
<keyword evidence="2" id="KW-1185">Reference proteome</keyword>
<evidence type="ECO:0000313" key="2">
    <source>
        <dbReference type="Proteomes" id="UP000490800"/>
    </source>
</evidence>
<evidence type="ECO:0008006" key="3">
    <source>
        <dbReference type="Google" id="ProtNLM"/>
    </source>
</evidence>
<name>A0A7X3FKV7_9BACL</name>
<dbReference type="EMBL" id="RHLK01000010">
    <property type="protein sequence ID" value="MVP01217.1"/>
    <property type="molecule type" value="Genomic_DNA"/>
</dbReference>
<dbReference type="Proteomes" id="UP000490800">
    <property type="component" value="Unassembled WGS sequence"/>
</dbReference>
<accession>A0A7X3FKV7</accession>
<dbReference type="OrthoDB" id="2624539at2"/>
<proteinExistence type="predicted"/>